<keyword evidence="2" id="KW-1185">Reference proteome</keyword>
<reference evidence="1 2" key="1">
    <citation type="submission" date="2020-08" db="EMBL/GenBank/DDBJ databases">
        <title>Genome public.</title>
        <authorList>
            <person name="Liu C."/>
            <person name="Sun Q."/>
        </authorList>
    </citation>
    <scope>NUCLEOTIDE SEQUENCE [LARGE SCALE GENOMIC DNA]</scope>
    <source>
        <strain evidence="1 2">New-38</strain>
    </source>
</reference>
<dbReference type="Proteomes" id="UP000660021">
    <property type="component" value="Unassembled WGS sequence"/>
</dbReference>
<protein>
    <submittedName>
        <fullName evidence="1">Uncharacterized protein</fullName>
    </submittedName>
</protein>
<gene>
    <name evidence="1" type="ORF">H8S34_04625</name>
</gene>
<organism evidence="1 2">
    <name type="scientific">Pseudoflavonifractor hominis</name>
    <dbReference type="NCBI Taxonomy" id="2763059"/>
    <lineage>
        <taxon>Bacteria</taxon>
        <taxon>Bacillati</taxon>
        <taxon>Bacillota</taxon>
        <taxon>Clostridia</taxon>
        <taxon>Eubacteriales</taxon>
        <taxon>Oscillospiraceae</taxon>
        <taxon>Pseudoflavonifractor</taxon>
    </lineage>
</organism>
<accession>A0ABR7HRF6</accession>
<dbReference type="EMBL" id="JACOPR010000002">
    <property type="protein sequence ID" value="MBC5730117.1"/>
    <property type="molecule type" value="Genomic_DNA"/>
</dbReference>
<comment type="caution">
    <text evidence="1">The sequence shown here is derived from an EMBL/GenBank/DDBJ whole genome shotgun (WGS) entry which is preliminary data.</text>
</comment>
<dbReference type="RefSeq" id="WP_186963174.1">
    <property type="nucleotide sequence ID" value="NZ_JACOPR010000002.1"/>
</dbReference>
<name>A0ABR7HRF6_9FIRM</name>
<proteinExistence type="predicted"/>
<evidence type="ECO:0000313" key="2">
    <source>
        <dbReference type="Proteomes" id="UP000660021"/>
    </source>
</evidence>
<sequence length="88" mass="9889">MPDLLEYLSPYIQEQAQRFLTDPEYEQNRAYRDFHLDWLRAHLGPEALGHLEDFCGLQALAGEAKQHALLRAALAAGVRLGSLGQLAE</sequence>
<evidence type="ECO:0000313" key="1">
    <source>
        <dbReference type="EMBL" id="MBC5730117.1"/>
    </source>
</evidence>